<sequence length="207" mass="21868">MKPATVVPEAAATSSPRPTTAPTEPPRPSAASTGPALTPAPPAESSRPFGVINSETAKAFAAAATTETRAFARPEPGVQPQRVLLVDDSRSIRTLLKIYLMARSFEYIEAESAEAGLKVLETQPVDLILTDFHMDGMNGADFAATVRASRDVKVAKIPILMMTGDANAAEVRNKGQKAGINAFVRKPVSCAQLMTLVDTILPTPKKG</sequence>
<dbReference type="InterPro" id="IPR001789">
    <property type="entry name" value="Sig_transdc_resp-reg_receiver"/>
</dbReference>
<dbReference type="CDD" id="cd00156">
    <property type="entry name" value="REC"/>
    <property type="match status" value="1"/>
</dbReference>
<accession>A0ABX9JSV7</accession>
<dbReference type="PANTHER" id="PTHR44591:SF3">
    <property type="entry name" value="RESPONSE REGULATORY DOMAIN-CONTAINING PROTEIN"/>
    <property type="match status" value="1"/>
</dbReference>
<protein>
    <submittedName>
        <fullName evidence="5">Response regulator receiver domain-containing protein</fullName>
    </submittedName>
</protein>
<feature type="modified residue" description="4-aspartylphosphate" evidence="2">
    <location>
        <position position="131"/>
    </location>
</feature>
<organism evidence="5 6">
    <name type="scientific">Archangium gephyra</name>
    <dbReference type="NCBI Taxonomy" id="48"/>
    <lineage>
        <taxon>Bacteria</taxon>
        <taxon>Pseudomonadati</taxon>
        <taxon>Myxococcota</taxon>
        <taxon>Myxococcia</taxon>
        <taxon>Myxococcales</taxon>
        <taxon>Cystobacterineae</taxon>
        <taxon>Archangiaceae</taxon>
        <taxon>Archangium</taxon>
    </lineage>
</organism>
<feature type="region of interest" description="Disordered" evidence="3">
    <location>
        <begin position="1"/>
        <end position="49"/>
    </location>
</feature>
<evidence type="ECO:0000256" key="3">
    <source>
        <dbReference type="SAM" id="MobiDB-lite"/>
    </source>
</evidence>
<evidence type="ECO:0000256" key="1">
    <source>
        <dbReference type="ARBA" id="ARBA00022553"/>
    </source>
</evidence>
<dbReference type="InterPro" id="IPR050595">
    <property type="entry name" value="Bact_response_regulator"/>
</dbReference>
<gene>
    <name evidence="5" type="ORF">ATI61_11178</name>
</gene>
<dbReference type="Gene3D" id="3.40.50.2300">
    <property type="match status" value="1"/>
</dbReference>
<feature type="compositionally biased region" description="Low complexity" evidence="3">
    <location>
        <begin position="8"/>
        <end position="22"/>
    </location>
</feature>
<dbReference type="Pfam" id="PF00072">
    <property type="entry name" value="Response_reg"/>
    <property type="match status" value="1"/>
</dbReference>
<comment type="caution">
    <text evidence="5">The sequence shown here is derived from an EMBL/GenBank/DDBJ whole genome shotgun (WGS) entry which is preliminary data.</text>
</comment>
<dbReference type="PROSITE" id="PS50110">
    <property type="entry name" value="RESPONSE_REGULATORY"/>
    <property type="match status" value="1"/>
</dbReference>
<dbReference type="SMART" id="SM00448">
    <property type="entry name" value="REC"/>
    <property type="match status" value="1"/>
</dbReference>
<dbReference type="EMBL" id="QUMU01000011">
    <property type="protein sequence ID" value="REG26529.1"/>
    <property type="molecule type" value="Genomic_DNA"/>
</dbReference>
<name>A0ABX9JSV7_9BACT</name>
<keyword evidence="6" id="KW-1185">Reference proteome</keyword>
<feature type="domain" description="Response regulatory" evidence="4">
    <location>
        <begin position="82"/>
        <end position="201"/>
    </location>
</feature>
<keyword evidence="1 2" id="KW-0597">Phosphoprotein</keyword>
<evidence type="ECO:0000313" key="5">
    <source>
        <dbReference type="EMBL" id="REG26529.1"/>
    </source>
</evidence>
<dbReference type="PANTHER" id="PTHR44591">
    <property type="entry name" value="STRESS RESPONSE REGULATOR PROTEIN 1"/>
    <property type="match status" value="1"/>
</dbReference>
<reference evidence="5 6" key="1">
    <citation type="submission" date="2018-08" db="EMBL/GenBank/DDBJ databases">
        <title>Genomic Encyclopedia of Archaeal and Bacterial Type Strains, Phase II (KMG-II): from individual species to whole genera.</title>
        <authorList>
            <person name="Goeker M."/>
        </authorList>
    </citation>
    <scope>NUCLEOTIDE SEQUENCE [LARGE SCALE GENOMIC DNA]</scope>
    <source>
        <strain evidence="5 6">DSM 2261</strain>
    </source>
</reference>
<proteinExistence type="predicted"/>
<dbReference type="Proteomes" id="UP000256345">
    <property type="component" value="Unassembled WGS sequence"/>
</dbReference>
<dbReference type="InterPro" id="IPR011006">
    <property type="entry name" value="CheY-like_superfamily"/>
</dbReference>
<evidence type="ECO:0000313" key="6">
    <source>
        <dbReference type="Proteomes" id="UP000256345"/>
    </source>
</evidence>
<evidence type="ECO:0000256" key="2">
    <source>
        <dbReference type="PROSITE-ProRule" id="PRU00169"/>
    </source>
</evidence>
<dbReference type="SUPFAM" id="SSF52172">
    <property type="entry name" value="CheY-like"/>
    <property type="match status" value="1"/>
</dbReference>
<evidence type="ECO:0000259" key="4">
    <source>
        <dbReference type="PROSITE" id="PS50110"/>
    </source>
</evidence>